<dbReference type="InterPro" id="IPR008979">
    <property type="entry name" value="Galactose-bd-like_sf"/>
</dbReference>
<evidence type="ECO:0000313" key="3">
    <source>
        <dbReference type="EMBL" id="EFM10805.1"/>
    </source>
</evidence>
<dbReference type="InterPro" id="IPR000421">
    <property type="entry name" value="FA58C"/>
</dbReference>
<dbReference type="EMBL" id="AEDD01000005">
    <property type="protein sequence ID" value="EFM10805.1"/>
    <property type="molecule type" value="Genomic_DNA"/>
</dbReference>
<dbReference type="Pfam" id="PF00754">
    <property type="entry name" value="F5_F8_type_C"/>
    <property type="match status" value="1"/>
</dbReference>
<dbReference type="Gene3D" id="2.60.120.260">
    <property type="entry name" value="Galactose-binding domain-like"/>
    <property type="match status" value="1"/>
</dbReference>
<sequence>MTRTQSMKKKLSMVLMSAMLLATAQLSITLKEASASGNLALGHYVWASSGSYPAAAVDGVHYSSNFWQPNYGQTGWITVDLGSVQAVNQIVIKAPTYGYWVQSASILTSNSADDNTFTAQTPATTYGYYSANNYTNTINLPSTVNTRYVRVQVANVSTATAISELEVYGP</sequence>
<name>E0I8S1_9BACL</name>
<evidence type="ECO:0000256" key="1">
    <source>
        <dbReference type="SAM" id="SignalP"/>
    </source>
</evidence>
<dbReference type="eggNOG" id="COG1572">
    <property type="taxonomic scope" value="Bacteria"/>
</dbReference>
<dbReference type="PANTHER" id="PTHR45713:SF6">
    <property type="entry name" value="F5_8 TYPE C DOMAIN-CONTAINING PROTEIN"/>
    <property type="match status" value="1"/>
</dbReference>
<organism evidence="3 4">
    <name type="scientific">Paenibacillus curdlanolyticus YK9</name>
    <dbReference type="NCBI Taxonomy" id="717606"/>
    <lineage>
        <taxon>Bacteria</taxon>
        <taxon>Bacillati</taxon>
        <taxon>Bacillota</taxon>
        <taxon>Bacilli</taxon>
        <taxon>Bacillales</taxon>
        <taxon>Paenibacillaceae</taxon>
        <taxon>Paenibacillus</taxon>
    </lineage>
</organism>
<feature type="signal peptide" evidence="1">
    <location>
        <begin position="1"/>
        <end position="24"/>
    </location>
</feature>
<feature type="domain" description="F5/8 type C" evidence="2">
    <location>
        <begin position="23"/>
        <end position="170"/>
    </location>
</feature>
<proteinExistence type="predicted"/>
<evidence type="ECO:0000259" key="2">
    <source>
        <dbReference type="PROSITE" id="PS50022"/>
    </source>
</evidence>
<keyword evidence="4" id="KW-1185">Reference proteome</keyword>
<dbReference type="PROSITE" id="PS50022">
    <property type="entry name" value="FA58C_3"/>
    <property type="match status" value="1"/>
</dbReference>
<dbReference type="AlphaFoldDB" id="E0I8S1"/>
<accession>E0I8S1</accession>
<dbReference type="RefSeq" id="WP_006038055.1">
    <property type="nucleotide sequence ID" value="NZ_AEDD01000005.1"/>
</dbReference>
<dbReference type="Proteomes" id="UP000005387">
    <property type="component" value="Unassembled WGS sequence"/>
</dbReference>
<dbReference type="SUPFAM" id="SSF49785">
    <property type="entry name" value="Galactose-binding domain-like"/>
    <property type="match status" value="1"/>
</dbReference>
<dbReference type="PANTHER" id="PTHR45713">
    <property type="entry name" value="FTP DOMAIN-CONTAINING PROTEIN"/>
    <property type="match status" value="1"/>
</dbReference>
<dbReference type="InterPro" id="IPR051941">
    <property type="entry name" value="BG_Antigen-Binding_Lectin"/>
</dbReference>
<evidence type="ECO:0000313" key="4">
    <source>
        <dbReference type="Proteomes" id="UP000005387"/>
    </source>
</evidence>
<dbReference type="STRING" id="717606.PaecuDRAFT_2049"/>
<reference evidence="3 4" key="1">
    <citation type="submission" date="2010-07" db="EMBL/GenBank/DDBJ databases">
        <title>The draft genome of Paenibacillus curdlanolyticus YK9.</title>
        <authorList>
            <consortium name="US DOE Joint Genome Institute (JGI-PGF)"/>
            <person name="Lucas S."/>
            <person name="Copeland A."/>
            <person name="Lapidus A."/>
            <person name="Cheng J.-F."/>
            <person name="Bruce D."/>
            <person name="Goodwin L."/>
            <person name="Pitluck S."/>
            <person name="Land M.L."/>
            <person name="Hauser L."/>
            <person name="Chang Y.-J."/>
            <person name="Jeffries C."/>
            <person name="Anderson I.J."/>
            <person name="Johnson E."/>
            <person name="Loganathan U."/>
            <person name="Mulhopadhyay B."/>
            <person name="Kyrpides N."/>
            <person name="Woyke T.J."/>
        </authorList>
    </citation>
    <scope>NUCLEOTIDE SEQUENCE [LARGE SCALE GENOMIC DNA]</scope>
    <source>
        <strain evidence="3 4">YK9</strain>
    </source>
</reference>
<gene>
    <name evidence="3" type="ORF">PaecuDRAFT_2049</name>
</gene>
<protein>
    <submittedName>
        <fullName evidence="3">Coagulation factor 5/8 type domain protein</fullName>
    </submittedName>
</protein>
<feature type="chain" id="PRO_5038878424" evidence="1">
    <location>
        <begin position="25"/>
        <end position="170"/>
    </location>
</feature>
<dbReference type="OrthoDB" id="1089471at2"/>
<keyword evidence="1" id="KW-0732">Signal</keyword>